<name>S6CUT4_9EURY</name>
<dbReference type="KEGG" id="hti:HTIA_1913"/>
<gene>
    <name evidence="1" type="ORF">HTIA_1913</name>
</gene>
<keyword evidence="2" id="KW-1185">Reference proteome</keyword>
<dbReference type="AlphaFoldDB" id="S6CUT4"/>
<proteinExistence type="predicted"/>
<evidence type="ECO:0000313" key="1">
    <source>
        <dbReference type="EMBL" id="CCQ34032.1"/>
    </source>
</evidence>
<dbReference type="HOGENOM" id="CLU_3302649_0_0_2"/>
<dbReference type="Proteomes" id="UP000015381">
    <property type="component" value="Chromosome I"/>
</dbReference>
<dbReference type="EMBL" id="HF571520">
    <property type="protein sequence ID" value="CCQ34032.1"/>
    <property type="molecule type" value="Genomic_DNA"/>
</dbReference>
<sequence>MITHLDVLVDDVDPDSLLDVPELGARFVAVYLDDLSRDS</sequence>
<evidence type="ECO:0000313" key="2">
    <source>
        <dbReference type="Proteomes" id="UP000015381"/>
    </source>
</evidence>
<reference evidence="1 2" key="1">
    <citation type="journal article" date="2014" name="Environ. Microbiol.">
        <title>Halorhabdus tiamatea: proteogenomics and glycosidase activity measurements identify the first cultivated euryarchaeon from a deep-sea anoxic brine lake as potential polysaccharide degrader.</title>
        <authorList>
            <person name="Werner J."/>
            <person name="Ferrer M."/>
            <person name="Michel G."/>
            <person name="Mann A.J."/>
            <person name="Huang S."/>
            <person name="Juarez S."/>
            <person name="Ciordia S."/>
            <person name="Albar J.P."/>
            <person name="Alcaide M."/>
            <person name="La Cono V."/>
            <person name="Yakimov M.M."/>
            <person name="Antunes A."/>
            <person name="Taborda M."/>
            <person name="Da Costa M.S."/>
            <person name="Amann R.I."/>
            <person name="Gloeckner F.O."/>
            <person name="Golyshina O.V."/>
            <person name="Golyshin P.N."/>
            <person name="Teeling H."/>
        </authorList>
    </citation>
    <scope>NUCLEOTIDE SEQUENCE [LARGE SCALE GENOMIC DNA]</scope>
    <source>
        <strain evidence="2">SARL4B</strain>
    </source>
</reference>
<protein>
    <submittedName>
        <fullName evidence="1">Uncharacterized protein</fullName>
    </submittedName>
</protein>
<organism evidence="1 2">
    <name type="scientific">Halorhabdus tiamatea SARL4B</name>
    <dbReference type="NCBI Taxonomy" id="1033806"/>
    <lineage>
        <taxon>Archaea</taxon>
        <taxon>Methanobacteriati</taxon>
        <taxon>Methanobacteriota</taxon>
        <taxon>Stenosarchaea group</taxon>
        <taxon>Halobacteria</taxon>
        <taxon>Halobacteriales</taxon>
        <taxon>Haloarculaceae</taxon>
        <taxon>Halorhabdus</taxon>
    </lineage>
</organism>
<accession>S6CUT4</accession>